<evidence type="ECO:0000313" key="2">
    <source>
        <dbReference type="EMBL" id="KAF3329684.1"/>
    </source>
</evidence>
<accession>A0A833VNQ2</accession>
<name>A0A833VNQ2_9POAL</name>
<evidence type="ECO:0000256" key="1">
    <source>
        <dbReference type="SAM" id="MobiDB-lite"/>
    </source>
</evidence>
<keyword evidence="3" id="KW-1185">Reference proteome</keyword>
<sequence length="187" mass="20367">MEEGRLSCSRDNGFSLSGRKSCEVDAARIGEKLILPVRLGKFKNMNERNSGEGKDMNGNSNQNGVIKREEGESSSSNLDARRCYSMGSYQYVVGDANLKVSLCTESKRFADAGTRGGPRFRGINANSVINEDMDGKRISASSKGESFSVSKIWQWPNNKGKMPVISTEISSMDSSSLASTRRSLGDT</sequence>
<feature type="compositionally biased region" description="Basic and acidic residues" evidence="1">
    <location>
        <begin position="44"/>
        <end position="55"/>
    </location>
</feature>
<dbReference type="EMBL" id="SWLB01000014">
    <property type="protein sequence ID" value="KAF3329684.1"/>
    <property type="molecule type" value="Genomic_DNA"/>
</dbReference>
<protein>
    <submittedName>
        <fullName evidence="2">RING-H2 finger protein ATL5I</fullName>
    </submittedName>
</protein>
<dbReference type="Proteomes" id="UP000623129">
    <property type="component" value="Unassembled WGS sequence"/>
</dbReference>
<gene>
    <name evidence="2" type="ORF">FCM35_KLT05015</name>
</gene>
<reference evidence="2" key="1">
    <citation type="submission" date="2020-01" db="EMBL/GenBank/DDBJ databases">
        <title>Genome sequence of Kobresia littledalei, the first chromosome-level genome in the family Cyperaceae.</title>
        <authorList>
            <person name="Qu G."/>
        </authorList>
    </citation>
    <scope>NUCLEOTIDE SEQUENCE</scope>
    <source>
        <strain evidence="2">C.B.Clarke</strain>
        <tissue evidence="2">Leaf</tissue>
    </source>
</reference>
<proteinExistence type="predicted"/>
<organism evidence="2 3">
    <name type="scientific">Carex littledalei</name>
    <dbReference type="NCBI Taxonomy" id="544730"/>
    <lineage>
        <taxon>Eukaryota</taxon>
        <taxon>Viridiplantae</taxon>
        <taxon>Streptophyta</taxon>
        <taxon>Embryophyta</taxon>
        <taxon>Tracheophyta</taxon>
        <taxon>Spermatophyta</taxon>
        <taxon>Magnoliopsida</taxon>
        <taxon>Liliopsida</taxon>
        <taxon>Poales</taxon>
        <taxon>Cyperaceae</taxon>
        <taxon>Cyperoideae</taxon>
        <taxon>Cariceae</taxon>
        <taxon>Carex</taxon>
        <taxon>Carex subgen. Euthyceras</taxon>
    </lineage>
</organism>
<dbReference type="AlphaFoldDB" id="A0A833VNQ2"/>
<evidence type="ECO:0000313" key="3">
    <source>
        <dbReference type="Proteomes" id="UP000623129"/>
    </source>
</evidence>
<feature type="region of interest" description="Disordered" evidence="1">
    <location>
        <begin position="44"/>
        <end position="73"/>
    </location>
</feature>
<dbReference type="OrthoDB" id="8062037at2759"/>
<comment type="caution">
    <text evidence="2">The sequence shown here is derived from an EMBL/GenBank/DDBJ whole genome shotgun (WGS) entry which is preliminary data.</text>
</comment>